<gene>
    <name evidence="1" type="ORF">ANI01nite_04150</name>
</gene>
<sequence>MASEHITDSIKSSVKDALRKVGRRPEAKRISRIMGLSGRSSANVNVGVSNIPVPGSVAVYFGDGADKIYQVAQWLPVLEELHEKEEVLLVFRTLSAFKAAERITDLPKIYVRRLTDLMDLYDDNDLKLVIYTNNSRTNFQSLDHPRLVHVHVNHGESDKLSMVSNKAKAYDRVFVAGPAAIKRHEAMLIDFDFEKLEVTGRPQLDIDFEPELDPSDKLDVMYAPTWEGENEDNNYTSLDKYGVAIVESLLENPTWRVIYKPHPRIQTSNTPGVAQSHSHILQMIESANEAGGEHVISEQGNILAMFESTDALITDVSSVGLDYLYLHPENPLVISDRRSNREILHRDAPVAQACHVVDRDSVMNIRALLNDALTRDSHKDQRIEMRQFYFGDLNRGDSTKRFQHVVQQLIAERQGKLENFRGWHS</sequence>
<dbReference type="Pfam" id="PF04464">
    <property type="entry name" value="Glyphos_transf"/>
    <property type="match status" value="1"/>
</dbReference>
<dbReference type="InterPro" id="IPR007554">
    <property type="entry name" value="Glycerophosphate_synth"/>
</dbReference>
<protein>
    <submittedName>
        <fullName evidence="1">Glycosyl transferase</fullName>
    </submittedName>
</protein>
<keyword evidence="1" id="KW-0808">Transferase</keyword>
<accession>A0ABQ0RHC1</accession>
<dbReference type="Gene3D" id="3.40.50.12580">
    <property type="match status" value="1"/>
</dbReference>
<evidence type="ECO:0000313" key="1">
    <source>
        <dbReference type="EMBL" id="GEC11212.1"/>
    </source>
</evidence>
<dbReference type="EMBL" id="BJNE01000001">
    <property type="protein sequence ID" value="GEC11212.1"/>
    <property type="molecule type" value="Genomic_DNA"/>
</dbReference>
<comment type="caution">
    <text evidence="1">The sequence shown here is derived from an EMBL/GenBank/DDBJ whole genome shotgun (WGS) entry which is preliminary data.</text>
</comment>
<evidence type="ECO:0000313" key="2">
    <source>
        <dbReference type="Proteomes" id="UP000316242"/>
    </source>
</evidence>
<dbReference type="RefSeq" id="WP_141355606.1">
    <property type="nucleotide sequence ID" value="NZ_BAAAWM010000001.1"/>
</dbReference>
<name>A0ABQ0RHC1_GLUNI</name>
<dbReference type="GO" id="GO:0016740">
    <property type="term" value="F:transferase activity"/>
    <property type="evidence" value="ECO:0007669"/>
    <property type="project" value="UniProtKB-KW"/>
</dbReference>
<dbReference type="Proteomes" id="UP000316242">
    <property type="component" value="Unassembled WGS sequence"/>
</dbReference>
<keyword evidence="2" id="KW-1185">Reference proteome</keyword>
<reference evidence="1 2" key="1">
    <citation type="submission" date="2019-06" db="EMBL/GenBank/DDBJ databases">
        <title>Whole genome shotgun sequence of Glutamicibacter nicotianae NBRC 14234.</title>
        <authorList>
            <person name="Hosoyama A."/>
            <person name="Uohara A."/>
            <person name="Ohji S."/>
            <person name="Ichikawa N."/>
        </authorList>
    </citation>
    <scope>NUCLEOTIDE SEQUENCE [LARGE SCALE GENOMIC DNA]</scope>
    <source>
        <strain evidence="1 2">NBRC 14234</strain>
    </source>
</reference>
<proteinExistence type="predicted"/>
<dbReference type="InterPro" id="IPR043148">
    <property type="entry name" value="TagF_C"/>
</dbReference>
<organism evidence="1 2">
    <name type="scientific">Glutamicibacter nicotianae</name>
    <name type="common">Arthrobacter nicotianae</name>
    <dbReference type="NCBI Taxonomy" id="37929"/>
    <lineage>
        <taxon>Bacteria</taxon>
        <taxon>Bacillati</taxon>
        <taxon>Actinomycetota</taxon>
        <taxon>Actinomycetes</taxon>
        <taxon>Micrococcales</taxon>
        <taxon>Micrococcaceae</taxon>
        <taxon>Glutamicibacter</taxon>
    </lineage>
</organism>